<keyword evidence="7" id="KW-1185">Reference proteome</keyword>
<protein>
    <recommendedName>
        <fullName evidence="8">Cytochrome P450</fullName>
    </recommendedName>
</protein>
<keyword evidence="3 5" id="KW-0479">Metal-binding</keyword>
<evidence type="ECO:0000256" key="4">
    <source>
        <dbReference type="ARBA" id="ARBA00023004"/>
    </source>
</evidence>
<sequence>MSAFISHHDETLFPESHKFQPERWLDLHHRKELDRGFLAFSKGSRICLGMNLGLCELYLATAALTLRVFPHMRLYKTSEEDVRYDWEALVPMPKRESLGVRATIV</sequence>
<evidence type="ECO:0000256" key="3">
    <source>
        <dbReference type="ARBA" id="ARBA00022723"/>
    </source>
</evidence>
<proteinExistence type="inferred from homology"/>
<evidence type="ECO:0000256" key="5">
    <source>
        <dbReference type="RuleBase" id="RU000461"/>
    </source>
</evidence>
<dbReference type="Pfam" id="PF00067">
    <property type="entry name" value="p450"/>
    <property type="match status" value="1"/>
</dbReference>
<comment type="similarity">
    <text evidence="5">Belongs to the cytochrome P450 family.</text>
</comment>
<comment type="caution">
    <text evidence="6">The sequence shown here is derived from an EMBL/GenBank/DDBJ whole genome shotgun (WGS) entry which is preliminary data.</text>
</comment>
<keyword evidence="4 5" id="KW-0408">Iron</keyword>
<dbReference type="InterPro" id="IPR036396">
    <property type="entry name" value="Cyt_P450_sf"/>
</dbReference>
<evidence type="ECO:0000256" key="2">
    <source>
        <dbReference type="ARBA" id="ARBA00022617"/>
    </source>
</evidence>
<dbReference type="SUPFAM" id="SSF48264">
    <property type="entry name" value="Cytochrome P450"/>
    <property type="match status" value="1"/>
</dbReference>
<dbReference type="PANTHER" id="PTHR24305:SF147">
    <property type="entry name" value="P450, PUTATIVE (EUROFUNG)-RELATED"/>
    <property type="match status" value="1"/>
</dbReference>
<keyword evidence="2 5" id="KW-0349">Heme</keyword>
<dbReference type="InterPro" id="IPR002401">
    <property type="entry name" value="Cyt_P450_E_grp-I"/>
</dbReference>
<dbReference type="EMBL" id="JBAWTH010000007">
    <property type="protein sequence ID" value="KAL2291149.1"/>
    <property type="molecule type" value="Genomic_DNA"/>
</dbReference>
<comment type="cofactor">
    <cofactor evidence="1">
        <name>heme</name>
        <dbReference type="ChEBI" id="CHEBI:30413"/>
    </cofactor>
</comment>
<dbReference type="Gene3D" id="1.10.630.10">
    <property type="entry name" value="Cytochrome P450"/>
    <property type="match status" value="1"/>
</dbReference>
<dbReference type="PANTHER" id="PTHR24305">
    <property type="entry name" value="CYTOCHROME P450"/>
    <property type="match status" value="1"/>
</dbReference>
<accession>A0ABR4F8X1</accession>
<evidence type="ECO:0008006" key="8">
    <source>
        <dbReference type="Google" id="ProtNLM"/>
    </source>
</evidence>
<gene>
    <name evidence="6" type="ORF">FJTKL_13811</name>
</gene>
<evidence type="ECO:0000313" key="7">
    <source>
        <dbReference type="Proteomes" id="UP001600888"/>
    </source>
</evidence>
<reference evidence="6 7" key="1">
    <citation type="submission" date="2024-03" db="EMBL/GenBank/DDBJ databases">
        <title>A high-quality draft genome sequence of Diaporthe vaccinii, a causative agent of upright dieback and viscid rot disease in cranberry plants.</title>
        <authorList>
            <person name="Sarrasin M."/>
            <person name="Lang B.F."/>
            <person name="Burger G."/>
        </authorList>
    </citation>
    <scope>NUCLEOTIDE SEQUENCE [LARGE SCALE GENOMIC DNA]</scope>
    <source>
        <strain evidence="6 7">IS7</strain>
    </source>
</reference>
<evidence type="ECO:0000313" key="6">
    <source>
        <dbReference type="EMBL" id="KAL2291149.1"/>
    </source>
</evidence>
<dbReference type="InterPro" id="IPR017972">
    <property type="entry name" value="Cyt_P450_CS"/>
</dbReference>
<evidence type="ECO:0000256" key="1">
    <source>
        <dbReference type="ARBA" id="ARBA00001971"/>
    </source>
</evidence>
<dbReference type="InterPro" id="IPR001128">
    <property type="entry name" value="Cyt_P450"/>
</dbReference>
<organism evidence="6 7">
    <name type="scientific">Diaporthe vaccinii</name>
    <dbReference type="NCBI Taxonomy" id="105482"/>
    <lineage>
        <taxon>Eukaryota</taxon>
        <taxon>Fungi</taxon>
        <taxon>Dikarya</taxon>
        <taxon>Ascomycota</taxon>
        <taxon>Pezizomycotina</taxon>
        <taxon>Sordariomycetes</taxon>
        <taxon>Sordariomycetidae</taxon>
        <taxon>Diaporthales</taxon>
        <taxon>Diaporthaceae</taxon>
        <taxon>Diaporthe</taxon>
        <taxon>Diaporthe eres species complex</taxon>
    </lineage>
</organism>
<name>A0ABR4F8X1_9PEZI</name>
<dbReference type="InterPro" id="IPR050121">
    <property type="entry name" value="Cytochrome_P450_monoxygenase"/>
</dbReference>
<dbReference type="PROSITE" id="PS00086">
    <property type="entry name" value="CYTOCHROME_P450"/>
    <property type="match status" value="1"/>
</dbReference>
<keyword evidence="5" id="KW-0503">Monooxygenase</keyword>
<dbReference type="Proteomes" id="UP001600888">
    <property type="component" value="Unassembled WGS sequence"/>
</dbReference>
<dbReference type="PRINTS" id="PR00463">
    <property type="entry name" value="EP450I"/>
</dbReference>
<keyword evidence="5" id="KW-0560">Oxidoreductase</keyword>